<name>A0ACC2HB80_DALPE</name>
<comment type="caution">
    <text evidence="1">The sequence shown here is derived from an EMBL/GenBank/DDBJ whole genome shotgun (WGS) entry which is preliminary data.</text>
</comment>
<gene>
    <name evidence="1" type="ORF">DPEC_G00048930</name>
</gene>
<protein>
    <submittedName>
        <fullName evidence="1">Uncharacterized protein</fullName>
    </submittedName>
</protein>
<reference evidence="1" key="1">
    <citation type="submission" date="2021-05" db="EMBL/GenBank/DDBJ databases">
        <authorList>
            <person name="Pan Q."/>
            <person name="Jouanno E."/>
            <person name="Zahm M."/>
            <person name="Klopp C."/>
            <person name="Cabau C."/>
            <person name="Louis A."/>
            <person name="Berthelot C."/>
            <person name="Parey E."/>
            <person name="Roest Crollius H."/>
            <person name="Montfort J."/>
            <person name="Robinson-Rechavi M."/>
            <person name="Bouchez O."/>
            <person name="Lampietro C."/>
            <person name="Lopez Roques C."/>
            <person name="Donnadieu C."/>
            <person name="Postlethwait J."/>
            <person name="Bobe J."/>
            <person name="Dillon D."/>
            <person name="Chandos A."/>
            <person name="von Hippel F."/>
            <person name="Guiguen Y."/>
        </authorList>
    </citation>
    <scope>NUCLEOTIDE SEQUENCE</scope>
    <source>
        <strain evidence="1">YG-Jan2019</strain>
    </source>
</reference>
<organism evidence="1 2">
    <name type="scientific">Dallia pectoralis</name>
    <name type="common">Alaska blackfish</name>
    <dbReference type="NCBI Taxonomy" id="75939"/>
    <lineage>
        <taxon>Eukaryota</taxon>
        <taxon>Metazoa</taxon>
        <taxon>Chordata</taxon>
        <taxon>Craniata</taxon>
        <taxon>Vertebrata</taxon>
        <taxon>Euteleostomi</taxon>
        <taxon>Actinopterygii</taxon>
        <taxon>Neopterygii</taxon>
        <taxon>Teleostei</taxon>
        <taxon>Protacanthopterygii</taxon>
        <taxon>Esociformes</taxon>
        <taxon>Umbridae</taxon>
        <taxon>Dallia</taxon>
    </lineage>
</organism>
<proteinExistence type="predicted"/>
<evidence type="ECO:0000313" key="1">
    <source>
        <dbReference type="EMBL" id="KAJ8013017.1"/>
    </source>
</evidence>
<evidence type="ECO:0000313" key="2">
    <source>
        <dbReference type="Proteomes" id="UP001157502"/>
    </source>
</evidence>
<dbReference type="Proteomes" id="UP001157502">
    <property type="component" value="Chromosome 4"/>
</dbReference>
<keyword evidence="2" id="KW-1185">Reference proteome</keyword>
<sequence length="127" mass="14007">MHRHSGIWEYLEIPASLFLPSIFVSFPPSVRLSACLSHSPPIENQLTSTSVAVTTPPLSCILSSALRGARVTRFNATYSHVIKTFPSDPTIRGNLHRGEVMWHHNMKGTPPISSPPLSLLFLISCFV</sequence>
<dbReference type="EMBL" id="CM055731">
    <property type="protein sequence ID" value="KAJ8013017.1"/>
    <property type="molecule type" value="Genomic_DNA"/>
</dbReference>
<accession>A0ACC2HB80</accession>